<evidence type="ECO:0000313" key="4">
    <source>
        <dbReference type="EMBL" id="PIC27372.1"/>
    </source>
</evidence>
<sequence length="385" mass="43686">MFLFLSFFFFLPLDQMFFKANHPSSDSTTSQFLPFFSFQENIGLKFLWSFSSEILRNTEKKNVSVWSRCLVPSILHLSSYNFQINLSLPVNVCTWKFTIQKTSSLFFLIWLSNPHPNSLLLLLNPPSRFQTPKNSASSSFTTTNNTTTTSTMTNTATTQEGTSSNRRTPSSSSSSCLIKCFLMERHYRHLVFSLSLHTLIYLLLHMCFSPRDLAQAFLADILILLLAAFGTARKLPLLIFPSVVVKFICFSLCAGVAMLSLSETSINMKTKEARMEFRRQRNYPEVVNVTFEDHPTVCIWIHAMAVVVALDLNIGLKAFYSSFDCMKKPVVEEEKPPSYTVCVTNSSQSTLPPSYEEALEARRNMQSSQIVPARKNHRNSGVFVV</sequence>
<gene>
    <name evidence="4" type="primary">Cni-C34D1.4</name>
    <name evidence="4" type="synonym">Cnig_chr_V.g19647</name>
    <name evidence="4" type="ORF">B9Z55_019647</name>
</gene>
<dbReference type="OrthoDB" id="5831794at2759"/>
<keyword evidence="3" id="KW-0732">Signal</keyword>
<evidence type="ECO:0000256" key="2">
    <source>
        <dbReference type="SAM" id="Phobius"/>
    </source>
</evidence>
<comment type="caution">
    <text evidence="4">The sequence shown here is derived from an EMBL/GenBank/DDBJ whole genome shotgun (WGS) entry which is preliminary data.</text>
</comment>
<feature type="transmembrane region" description="Helical" evidence="2">
    <location>
        <begin position="216"/>
        <end position="232"/>
    </location>
</feature>
<accession>A0A2G5TJ94</accession>
<protein>
    <submittedName>
        <fullName evidence="4">Uncharacterized protein</fullName>
    </submittedName>
</protein>
<feature type="compositionally biased region" description="Low complexity" evidence="1">
    <location>
        <begin position="134"/>
        <end position="173"/>
    </location>
</feature>
<feature type="region of interest" description="Disordered" evidence="1">
    <location>
        <begin position="130"/>
        <end position="173"/>
    </location>
</feature>
<keyword evidence="2" id="KW-0472">Membrane</keyword>
<organism evidence="4 5">
    <name type="scientific">Caenorhabditis nigoni</name>
    <dbReference type="NCBI Taxonomy" id="1611254"/>
    <lineage>
        <taxon>Eukaryota</taxon>
        <taxon>Metazoa</taxon>
        <taxon>Ecdysozoa</taxon>
        <taxon>Nematoda</taxon>
        <taxon>Chromadorea</taxon>
        <taxon>Rhabditida</taxon>
        <taxon>Rhabditina</taxon>
        <taxon>Rhabditomorpha</taxon>
        <taxon>Rhabditoidea</taxon>
        <taxon>Rhabditidae</taxon>
        <taxon>Peloderinae</taxon>
        <taxon>Caenorhabditis</taxon>
    </lineage>
</organism>
<reference evidence="5" key="1">
    <citation type="submission" date="2017-10" db="EMBL/GenBank/DDBJ databases">
        <title>Rapid genome shrinkage in a self-fertile nematode reveals novel sperm competition proteins.</title>
        <authorList>
            <person name="Yin D."/>
            <person name="Schwarz E.M."/>
            <person name="Thomas C.G."/>
            <person name="Felde R.L."/>
            <person name="Korf I.F."/>
            <person name="Cutter A.D."/>
            <person name="Schartner C.M."/>
            <person name="Ralston E.J."/>
            <person name="Meyer B.J."/>
            <person name="Haag E.S."/>
        </authorList>
    </citation>
    <scope>NUCLEOTIDE SEQUENCE [LARGE SCALE GENOMIC DNA]</scope>
    <source>
        <strain evidence="5">JU1422</strain>
    </source>
</reference>
<dbReference type="AlphaFoldDB" id="A0A2G5TJ94"/>
<name>A0A2G5TJ94_9PELO</name>
<keyword evidence="2" id="KW-1133">Transmembrane helix</keyword>
<keyword evidence="5" id="KW-1185">Reference proteome</keyword>
<evidence type="ECO:0000313" key="5">
    <source>
        <dbReference type="Proteomes" id="UP000230233"/>
    </source>
</evidence>
<feature type="signal peptide" evidence="3">
    <location>
        <begin position="1"/>
        <end position="15"/>
    </location>
</feature>
<dbReference type="EMBL" id="PDUG01000005">
    <property type="protein sequence ID" value="PIC27372.1"/>
    <property type="molecule type" value="Genomic_DNA"/>
</dbReference>
<evidence type="ECO:0000256" key="3">
    <source>
        <dbReference type="SAM" id="SignalP"/>
    </source>
</evidence>
<evidence type="ECO:0000256" key="1">
    <source>
        <dbReference type="SAM" id="MobiDB-lite"/>
    </source>
</evidence>
<feature type="transmembrane region" description="Helical" evidence="2">
    <location>
        <begin position="238"/>
        <end position="261"/>
    </location>
</feature>
<keyword evidence="2" id="KW-0812">Transmembrane</keyword>
<proteinExistence type="predicted"/>
<dbReference type="Proteomes" id="UP000230233">
    <property type="component" value="Chromosome V"/>
</dbReference>
<feature type="chain" id="PRO_5013606470" evidence="3">
    <location>
        <begin position="16"/>
        <end position="385"/>
    </location>
</feature>